<evidence type="ECO:0000256" key="1">
    <source>
        <dbReference type="ARBA" id="ARBA00022741"/>
    </source>
</evidence>
<keyword evidence="4" id="KW-0460">Magnesium</keyword>
<organism evidence="7">
    <name type="scientific">Selaginella moellendorffii</name>
    <name type="common">Spikemoss</name>
    <dbReference type="NCBI Taxonomy" id="88036"/>
    <lineage>
        <taxon>Eukaryota</taxon>
        <taxon>Viridiplantae</taxon>
        <taxon>Streptophyta</taxon>
        <taxon>Embryophyta</taxon>
        <taxon>Tracheophyta</taxon>
        <taxon>Lycopodiopsida</taxon>
        <taxon>Selaginellales</taxon>
        <taxon>Selaginellaceae</taxon>
        <taxon>Selaginella</taxon>
    </lineage>
</organism>
<dbReference type="InParanoid" id="D8RV96"/>
<dbReference type="Gramene" id="EFJ23736">
    <property type="protein sequence ID" value="EFJ23736"/>
    <property type="gene ID" value="SELMODRAFT_450543"/>
</dbReference>
<evidence type="ECO:0000256" key="3">
    <source>
        <dbReference type="PIRSR" id="PIRSR606689-1"/>
    </source>
</evidence>
<dbReference type="PROSITE" id="PS51417">
    <property type="entry name" value="ARF"/>
    <property type="match status" value="1"/>
</dbReference>
<evidence type="ECO:0000256" key="5">
    <source>
        <dbReference type="RuleBase" id="RU003925"/>
    </source>
</evidence>
<dbReference type="PRINTS" id="PR00328">
    <property type="entry name" value="SAR1GTPBP"/>
</dbReference>
<dbReference type="SMART" id="SM00178">
    <property type="entry name" value="SAR"/>
    <property type="match status" value="1"/>
</dbReference>
<dbReference type="GO" id="GO:0005525">
    <property type="term" value="F:GTP binding"/>
    <property type="evidence" value="ECO:0007669"/>
    <property type="project" value="UniProtKB-KW"/>
</dbReference>
<feature type="binding site" evidence="3">
    <location>
        <begin position="36"/>
        <end position="43"/>
    </location>
    <ligand>
        <name>GTP</name>
        <dbReference type="ChEBI" id="CHEBI:37565"/>
    </ligand>
</feature>
<dbReference type="PANTHER" id="PTHR46090">
    <property type="entry name" value="ADP-RIBOSYLATION FACTOR-LIKE PROTEIN 13B"/>
    <property type="match status" value="1"/>
</dbReference>
<dbReference type="InterPro" id="IPR006689">
    <property type="entry name" value="Small_GTPase_ARF/SAR"/>
</dbReference>
<feature type="binding site" evidence="4">
    <location>
        <position position="43"/>
    </location>
    <ligand>
        <name>Mg(2+)</name>
        <dbReference type="ChEBI" id="CHEBI:18420"/>
    </ligand>
</feature>
<dbReference type="KEGG" id="smo:SELMODRAFT_450543"/>
<gene>
    <name evidence="6" type="primary">ARL13-1</name>
    <name evidence="6" type="ORF">SELMODRAFT_450543</name>
</gene>
<dbReference type="PANTHER" id="PTHR46090:SF2">
    <property type="entry name" value="ADP-RIBOSYLATION FACTOR-LIKE PROTEIN 13B"/>
    <property type="match status" value="1"/>
</dbReference>
<dbReference type="HOGENOM" id="CLU_040729_12_4_1"/>
<protein>
    <submittedName>
        <fullName evidence="6">ARL13, ARF-like GTPase</fullName>
    </submittedName>
</protein>
<dbReference type="Gene3D" id="3.40.50.300">
    <property type="entry name" value="P-loop containing nucleotide triphosphate hydrolases"/>
    <property type="match status" value="1"/>
</dbReference>
<dbReference type="InterPro" id="IPR005225">
    <property type="entry name" value="Small_GTP-bd"/>
</dbReference>
<keyword evidence="4" id="KW-0479">Metal-binding</keyword>
<dbReference type="NCBIfam" id="TIGR00231">
    <property type="entry name" value="small_GTP"/>
    <property type="match status" value="1"/>
</dbReference>
<proteinExistence type="inferred from homology"/>
<feature type="binding site" evidence="4">
    <location>
        <position position="60"/>
    </location>
    <ligand>
        <name>Mg(2+)</name>
        <dbReference type="ChEBI" id="CHEBI:18420"/>
    </ligand>
</feature>
<reference evidence="6 7" key="1">
    <citation type="journal article" date="2011" name="Science">
        <title>The Selaginella genome identifies genetic changes associated with the evolution of vascular plants.</title>
        <authorList>
            <person name="Banks J.A."/>
            <person name="Nishiyama T."/>
            <person name="Hasebe M."/>
            <person name="Bowman J.L."/>
            <person name="Gribskov M."/>
            <person name="dePamphilis C."/>
            <person name="Albert V.A."/>
            <person name="Aono N."/>
            <person name="Aoyama T."/>
            <person name="Ambrose B.A."/>
            <person name="Ashton N.W."/>
            <person name="Axtell M.J."/>
            <person name="Barker E."/>
            <person name="Barker M.S."/>
            <person name="Bennetzen J.L."/>
            <person name="Bonawitz N.D."/>
            <person name="Chapple C."/>
            <person name="Cheng C."/>
            <person name="Correa L.G."/>
            <person name="Dacre M."/>
            <person name="DeBarry J."/>
            <person name="Dreyer I."/>
            <person name="Elias M."/>
            <person name="Engstrom E.M."/>
            <person name="Estelle M."/>
            <person name="Feng L."/>
            <person name="Finet C."/>
            <person name="Floyd S.K."/>
            <person name="Frommer W.B."/>
            <person name="Fujita T."/>
            <person name="Gramzow L."/>
            <person name="Gutensohn M."/>
            <person name="Harholt J."/>
            <person name="Hattori M."/>
            <person name="Heyl A."/>
            <person name="Hirai T."/>
            <person name="Hiwatashi Y."/>
            <person name="Ishikawa M."/>
            <person name="Iwata M."/>
            <person name="Karol K.G."/>
            <person name="Koehler B."/>
            <person name="Kolukisaoglu U."/>
            <person name="Kubo M."/>
            <person name="Kurata T."/>
            <person name="Lalonde S."/>
            <person name="Li K."/>
            <person name="Li Y."/>
            <person name="Litt A."/>
            <person name="Lyons E."/>
            <person name="Manning G."/>
            <person name="Maruyama T."/>
            <person name="Michael T.P."/>
            <person name="Mikami K."/>
            <person name="Miyazaki S."/>
            <person name="Morinaga S."/>
            <person name="Murata T."/>
            <person name="Mueller-Roeber B."/>
            <person name="Nelson D.R."/>
            <person name="Obara M."/>
            <person name="Oguri Y."/>
            <person name="Olmstead R.G."/>
            <person name="Onodera N."/>
            <person name="Petersen B.L."/>
            <person name="Pils B."/>
            <person name="Prigge M."/>
            <person name="Rensing S.A."/>
            <person name="Riano-Pachon D.M."/>
            <person name="Roberts A.W."/>
            <person name="Sato Y."/>
            <person name="Scheller H.V."/>
            <person name="Schulz B."/>
            <person name="Schulz C."/>
            <person name="Shakirov E.V."/>
            <person name="Shibagaki N."/>
            <person name="Shinohara N."/>
            <person name="Shippen D.E."/>
            <person name="Soerensen I."/>
            <person name="Sotooka R."/>
            <person name="Sugimoto N."/>
            <person name="Sugita M."/>
            <person name="Sumikawa N."/>
            <person name="Tanurdzic M."/>
            <person name="Theissen G."/>
            <person name="Ulvskov P."/>
            <person name="Wakazuki S."/>
            <person name="Weng J.K."/>
            <person name="Willats W.W."/>
            <person name="Wipf D."/>
            <person name="Wolf P.G."/>
            <person name="Yang L."/>
            <person name="Zimmer A.D."/>
            <person name="Zhu Q."/>
            <person name="Mitros T."/>
            <person name="Hellsten U."/>
            <person name="Loque D."/>
            <person name="Otillar R."/>
            <person name="Salamov A."/>
            <person name="Schmutz J."/>
            <person name="Shapiro H."/>
            <person name="Lindquist E."/>
            <person name="Lucas S."/>
            <person name="Rokhsar D."/>
            <person name="Grigoriev I.V."/>
        </authorList>
    </citation>
    <scope>NUCLEOTIDE SEQUENCE [LARGE SCALE GENOMIC DNA]</scope>
</reference>
<dbReference type="CDD" id="cd00878">
    <property type="entry name" value="Arf_Arl"/>
    <property type="match status" value="1"/>
</dbReference>
<dbReference type="eggNOG" id="KOG0070">
    <property type="taxonomic scope" value="Eukaryota"/>
</dbReference>
<keyword evidence="2 3" id="KW-0342">GTP-binding</keyword>
<dbReference type="SUPFAM" id="SSF52540">
    <property type="entry name" value="P-loop containing nucleoside triphosphate hydrolases"/>
    <property type="match status" value="1"/>
</dbReference>
<dbReference type="GO" id="GO:0046872">
    <property type="term" value="F:metal ion binding"/>
    <property type="evidence" value="ECO:0007669"/>
    <property type="project" value="UniProtKB-KW"/>
</dbReference>
<keyword evidence="7" id="KW-1185">Reference proteome</keyword>
<dbReference type="InterPro" id="IPR051995">
    <property type="entry name" value="Ciliary_GTPase"/>
</dbReference>
<comment type="similarity">
    <text evidence="5">Belongs to the small GTPase superfamily. Arf family.</text>
</comment>
<dbReference type="AlphaFoldDB" id="D8RV96"/>
<evidence type="ECO:0000256" key="4">
    <source>
        <dbReference type="PIRSR" id="PIRSR606689-2"/>
    </source>
</evidence>
<dbReference type="GO" id="GO:0003924">
    <property type="term" value="F:GTPase activity"/>
    <property type="evidence" value="ECO:0007669"/>
    <property type="project" value="InterPro"/>
</dbReference>
<name>D8RV96_SELML</name>
<dbReference type="SMART" id="SM00177">
    <property type="entry name" value="ARF"/>
    <property type="match status" value="1"/>
</dbReference>
<dbReference type="EMBL" id="GL377591">
    <property type="protein sequence ID" value="EFJ23736.1"/>
    <property type="molecule type" value="Genomic_DNA"/>
</dbReference>
<evidence type="ECO:0000313" key="7">
    <source>
        <dbReference type="Proteomes" id="UP000001514"/>
    </source>
</evidence>
<dbReference type="STRING" id="88036.D8RV96"/>
<dbReference type="InterPro" id="IPR027417">
    <property type="entry name" value="P-loop_NTPase"/>
</dbReference>
<dbReference type="Pfam" id="PF00025">
    <property type="entry name" value="Arf"/>
    <property type="match status" value="1"/>
</dbReference>
<keyword evidence="1 3" id="KW-0547">Nucleotide-binding</keyword>
<dbReference type="Proteomes" id="UP000001514">
    <property type="component" value="Unassembled WGS sequence"/>
</dbReference>
<evidence type="ECO:0000313" key="6">
    <source>
        <dbReference type="EMBL" id="EFJ23736.1"/>
    </source>
</evidence>
<evidence type="ECO:0000256" key="2">
    <source>
        <dbReference type="ARBA" id="ARBA00023134"/>
    </source>
</evidence>
<sequence>MPQESAGLVEWCCVWPFFATSLCCKDRKKIVIVLLGLDSSGKSTLLAKLRKEKFTSVLPTCGFSCKKWKIQDFAVYVFDLGGRKGFRGIWPHYFAEAYGAIFVLDSNDKARFSEAKEELQNAVSNTYLVGKPVLVVANKQGPGSAMRFDDIKFSLRPLEAAHNLAECKCNLQEGDAALDGDFQEGLQWLLETIQLQYKELRDRVDKDSSAQRARESRQRSERRERIKLMKIHLSKAEAPCPVEDLLSELESVKEVVDYEFHQSTTSLLLPGQIVV</sequence>
<feature type="binding site" evidence="3">
    <location>
        <position position="82"/>
    </location>
    <ligand>
        <name>GTP</name>
        <dbReference type="ChEBI" id="CHEBI:37565"/>
    </ligand>
</feature>
<accession>D8RV96</accession>